<dbReference type="Gene3D" id="3.90.550.10">
    <property type="entry name" value="Spore Coat Polysaccharide Biosynthesis Protein SpsA, Chain A"/>
    <property type="match status" value="1"/>
</dbReference>
<feature type="binding site" evidence="10">
    <location>
        <begin position="246"/>
        <end position="248"/>
    </location>
    <ligand>
        <name>UDP-N-acetyl-alpha-D-galactosamine</name>
        <dbReference type="ChEBI" id="CHEBI:67138"/>
    </ligand>
</feature>
<dbReference type="InterPro" id="IPR005076">
    <property type="entry name" value="Glyco_trans_6"/>
</dbReference>
<dbReference type="SUPFAM" id="SSF53448">
    <property type="entry name" value="Nucleotide-diphospho-sugar transferases"/>
    <property type="match status" value="1"/>
</dbReference>
<evidence type="ECO:0000256" key="5">
    <source>
        <dbReference type="ARBA" id="ARBA00022692"/>
    </source>
</evidence>
<dbReference type="Ensembl" id="ENSRNOT00000007851.7">
    <property type="protein sequence ID" value="ENSRNOP00000007851.5"/>
    <property type="gene ID" value="ENSRNOG00000005935.7"/>
</dbReference>
<evidence type="ECO:0000256" key="6">
    <source>
        <dbReference type="ARBA" id="ARBA00022968"/>
    </source>
</evidence>
<reference evidence="13" key="2">
    <citation type="submission" date="2025-08" db="UniProtKB">
        <authorList>
            <consortium name="Ensembl"/>
        </authorList>
    </citation>
    <scope>IDENTIFICATION</scope>
    <source>
        <strain evidence="13">Brown Norway</strain>
    </source>
</reference>
<keyword evidence="5 12" id="KW-0812">Transmembrane</keyword>
<dbReference type="Pfam" id="PF03414">
    <property type="entry name" value="Glyco_transf_6"/>
    <property type="match status" value="1"/>
</dbReference>
<keyword evidence="6" id="KW-0735">Signal-anchor</keyword>
<evidence type="ECO:0000313" key="14">
    <source>
        <dbReference type="Proteomes" id="UP000002494"/>
    </source>
</evidence>
<comment type="similarity">
    <text evidence="2">Belongs to the glycosyltransferase 6 family.</text>
</comment>
<dbReference type="CDD" id="cd02515">
    <property type="entry name" value="Glyco_transf_6"/>
    <property type="match status" value="1"/>
</dbReference>
<dbReference type="OMA" id="RFVFCMD"/>
<reference evidence="13" key="3">
    <citation type="submission" date="2025-09" db="UniProtKB">
        <authorList>
            <consortium name="Ensembl"/>
        </authorList>
    </citation>
    <scope>IDENTIFICATION</scope>
    <source>
        <strain evidence="13">Brown Norway</strain>
    </source>
</reference>
<feature type="transmembrane region" description="Helical" evidence="12">
    <location>
        <begin position="60"/>
        <end position="78"/>
    </location>
</feature>
<keyword evidence="8 12" id="KW-0472">Membrane</keyword>
<evidence type="ECO:0000256" key="3">
    <source>
        <dbReference type="ARBA" id="ARBA00022676"/>
    </source>
</evidence>
<dbReference type="OrthoDB" id="10013941at2759"/>
<dbReference type="PANTHER" id="PTHR10462">
    <property type="entry name" value="GLYCOSYLTRANSFERASE-RELATED"/>
    <property type="match status" value="1"/>
</dbReference>
<evidence type="ECO:0000256" key="9">
    <source>
        <dbReference type="PIRSR" id="PIRSR605076-1"/>
    </source>
</evidence>
<feature type="binding site" evidence="10">
    <location>
        <begin position="155"/>
        <end position="157"/>
    </location>
    <ligand>
        <name>UDP-N-acetyl-alpha-D-galactosamine</name>
        <dbReference type="ChEBI" id="CHEBI:67138"/>
    </ligand>
</feature>
<feature type="active site" description="Nucleophile" evidence="9">
    <location>
        <position position="338"/>
    </location>
</feature>
<dbReference type="AlphaFoldDB" id="A0A8L2Q356"/>
<organism evidence="13 14">
    <name type="scientific">Rattus norvegicus</name>
    <name type="common">Rat</name>
    <dbReference type="NCBI Taxonomy" id="10116"/>
    <lineage>
        <taxon>Eukaryota</taxon>
        <taxon>Metazoa</taxon>
        <taxon>Chordata</taxon>
        <taxon>Craniata</taxon>
        <taxon>Vertebrata</taxon>
        <taxon>Euteleostomi</taxon>
        <taxon>Mammalia</taxon>
        <taxon>Eutheria</taxon>
        <taxon>Euarchontoglires</taxon>
        <taxon>Glires</taxon>
        <taxon>Rodentia</taxon>
        <taxon>Myomorpha</taxon>
        <taxon>Muroidea</taxon>
        <taxon>Muridae</taxon>
        <taxon>Murinae</taxon>
        <taxon>Rattus</taxon>
    </lineage>
</organism>
<keyword evidence="3" id="KW-0328">Glycosyltransferase</keyword>
<proteinExistence type="inferred from homology"/>
<sequence>MQNLKGSALCEFLSWCCVNRRIGSCLQVKQSRKIRQSFLPCKSVSHALPHSHHPRAKKRLLWRLFLSAFGLLGLYHYWFKIFRLFEVFIPMGICPMAIMPLLKDNFTGVLRHWARPEVLTCTSWGAPIIWDETFDPHVAEREARRQNLTIGLTVFAVGRYLEKYLEHFLVSAEQYFMVGQNVVYYVFTDRPEAVPHVALGQGRLLRVKPVRREKRWQDVSMARMLTLHEALGGQLGREADYVFCLDVDQYFSGNFGPEVLADLVAQLHAWHFRWPRWMLPYERDKRSAAALSLSEGDFYYHAAVFGGSVAALLKLTAHCATGQQLDREHGIEARWHDESHLNKFFWLSKPTKLLSPEFCWAEEIGWRPEIHHPRLIWAPKEYALVRT</sequence>
<dbReference type="GO" id="GO:0005975">
    <property type="term" value="P:carbohydrate metabolic process"/>
    <property type="evidence" value="ECO:0007669"/>
    <property type="project" value="InterPro"/>
</dbReference>
<evidence type="ECO:0000256" key="8">
    <source>
        <dbReference type="ARBA" id="ARBA00023136"/>
    </source>
</evidence>
<gene>
    <name evidence="13 15" type="primary">A3galt2</name>
</gene>
<feature type="binding site" evidence="11">
    <location>
        <position position="248"/>
    </location>
    <ligand>
        <name>Mn(2+)</name>
        <dbReference type="ChEBI" id="CHEBI:29035"/>
    </ligand>
</feature>
<dbReference type="PANTHER" id="PTHR10462:SF33">
    <property type="entry name" value="ALPHA-1,3-GALACTOSYLTRANSFERASE 2"/>
    <property type="match status" value="1"/>
</dbReference>
<comment type="cofactor">
    <cofactor evidence="11">
        <name>Mn(2+)</name>
        <dbReference type="ChEBI" id="CHEBI:29035"/>
    </cofactor>
    <text evidence="11">Binds 1 Mn(2+) ion per subunit.</text>
</comment>
<evidence type="ECO:0000256" key="2">
    <source>
        <dbReference type="ARBA" id="ARBA00010413"/>
    </source>
</evidence>
<evidence type="ECO:0000313" key="13">
    <source>
        <dbReference type="Ensembl" id="ENSRNOP00000007851.5"/>
    </source>
</evidence>
<feature type="binding site" evidence="10">
    <location>
        <position position="268"/>
    </location>
    <ligand>
        <name>an alpha-L-fucosyl-(1-&gt;2)-beta-D-galactosyl derivative</name>
        <dbReference type="ChEBI" id="CHEBI:140327"/>
    </ligand>
</feature>
<evidence type="ECO:0000256" key="1">
    <source>
        <dbReference type="ARBA" id="ARBA00004606"/>
    </source>
</evidence>
<comment type="subcellular location">
    <subcellularLocation>
        <location evidence="1">Membrane</location>
        <topology evidence="1">Single-pass type II membrane protein</topology>
    </subcellularLocation>
</comment>
<protein>
    <submittedName>
        <fullName evidence="13">Alpha 1,3-galactosyltransferase 2</fullName>
    </submittedName>
</protein>
<dbReference type="GO" id="GO:0046872">
    <property type="term" value="F:metal ion binding"/>
    <property type="evidence" value="ECO:0007669"/>
    <property type="project" value="UniProtKB-KW"/>
</dbReference>
<evidence type="ECO:0000256" key="11">
    <source>
        <dbReference type="PIRSR" id="PIRSR605076-3"/>
    </source>
</evidence>
<feature type="binding site" evidence="11">
    <location>
        <position position="246"/>
    </location>
    <ligand>
        <name>Mn(2+)</name>
        <dbReference type="ChEBI" id="CHEBI:29035"/>
    </ligand>
</feature>
<feature type="binding site" evidence="10">
    <location>
        <position position="160"/>
    </location>
    <ligand>
        <name>UDP-N-acetyl-alpha-D-galactosamine</name>
        <dbReference type="ChEBI" id="CHEBI:67138"/>
    </ligand>
</feature>
<evidence type="ECO:0000256" key="10">
    <source>
        <dbReference type="PIRSR" id="PIRSR605076-2"/>
    </source>
</evidence>
<evidence type="ECO:0000313" key="15">
    <source>
        <dbReference type="RGD" id="727913"/>
    </source>
</evidence>
<evidence type="ECO:0000256" key="7">
    <source>
        <dbReference type="ARBA" id="ARBA00022989"/>
    </source>
</evidence>
<name>A0A8L2Q356_RAT</name>
<dbReference type="GO" id="GO:0016758">
    <property type="term" value="F:hexosyltransferase activity"/>
    <property type="evidence" value="ECO:0007669"/>
    <property type="project" value="InterPro"/>
</dbReference>
<dbReference type="FunFam" id="3.90.550.10:FF:000022">
    <property type="entry name" value="Histo-blood group ABO system transferase"/>
    <property type="match status" value="1"/>
</dbReference>
<evidence type="ECO:0000256" key="4">
    <source>
        <dbReference type="ARBA" id="ARBA00022679"/>
    </source>
</evidence>
<keyword evidence="11" id="KW-0479">Metal-binding</keyword>
<dbReference type="Proteomes" id="UP000002494">
    <property type="component" value="Chromosome 5"/>
</dbReference>
<dbReference type="GO" id="GO:0016020">
    <property type="term" value="C:membrane"/>
    <property type="evidence" value="ECO:0007669"/>
    <property type="project" value="UniProtKB-SubCell"/>
</dbReference>
<evidence type="ECO:0000256" key="12">
    <source>
        <dbReference type="SAM" id="Phobius"/>
    </source>
</evidence>
<keyword evidence="14" id="KW-1185">Reference proteome</keyword>
<reference evidence="13" key="1">
    <citation type="submission" date="2024-01" db="EMBL/GenBank/DDBJ databases">
        <title>GRCr8: a new rat reference genome assembly contstructed from accurate long reads and long range scaffolding.</title>
        <authorList>
            <person name="Doris P.A."/>
            <person name="Kalbfleisch T."/>
            <person name="Li K."/>
            <person name="Howe K."/>
            <person name="Wood J."/>
        </authorList>
    </citation>
    <scope>NUCLEOTIDE SEQUENCE [LARGE SCALE GENOMIC DNA]</scope>
    <source>
        <strain evidence="13">Brown Norway</strain>
    </source>
</reference>
<keyword evidence="4" id="KW-0808">Transferase</keyword>
<dbReference type="InterPro" id="IPR029044">
    <property type="entry name" value="Nucleotide-diphossugar_trans"/>
</dbReference>
<dbReference type="RGD" id="727913">
    <property type="gene designation" value="A3galt2"/>
</dbReference>
<keyword evidence="11" id="KW-0464">Manganese</keyword>
<accession>A0A8L2Q356</accession>
<dbReference type="GeneTree" id="ENSGT00950000182858"/>
<keyword evidence="7 12" id="KW-1133">Transmembrane helix</keyword>
<feature type="binding site" evidence="10">
    <location>
        <position position="338"/>
    </location>
    <ligand>
        <name>an alpha-L-fucosyl-(1-&gt;2)-beta-D-galactosyl derivative</name>
        <dbReference type="ChEBI" id="CHEBI:140327"/>
    </ligand>
</feature>